<dbReference type="Gene3D" id="2.130.10.10">
    <property type="entry name" value="YVTN repeat-like/Quinoprotein amine dehydrogenase"/>
    <property type="match status" value="1"/>
</dbReference>
<dbReference type="SUPFAM" id="SSF58038">
    <property type="entry name" value="SNARE fusion complex"/>
    <property type="match status" value="1"/>
</dbReference>
<dbReference type="GO" id="GO:0019905">
    <property type="term" value="F:syntaxin binding"/>
    <property type="evidence" value="ECO:0007669"/>
    <property type="project" value="TreeGrafter"/>
</dbReference>
<feature type="non-terminal residue" evidence="13">
    <location>
        <position position="1"/>
    </location>
</feature>
<dbReference type="GO" id="GO:0006893">
    <property type="term" value="P:Golgi to plasma membrane transport"/>
    <property type="evidence" value="ECO:0007669"/>
    <property type="project" value="TreeGrafter"/>
</dbReference>
<dbReference type="GO" id="GO:0005886">
    <property type="term" value="C:plasma membrane"/>
    <property type="evidence" value="ECO:0007669"/>
    <property type="project" value="UniProtKB-SubCell"/>
</dbReference>
<dbReference type="SUPFAM" id="SSF50978">
    <property type="entry name" value="WD40 repeat-like"/>
    <property type="match status" value="2"/>
</dbReference>
<gene>
    <name evidence="13" type="ORF">EG68_06192</name>
</gene>
<protein>
    <recommendedName>
        <fullName evidence="12">V-SNARE coiled-coil homology domain-containing protein</fullName>
    </recommendedName>
</protein>
<evidence type="ECO:0000256" key="4">
    <source>
        <dbReference type="ARBA" id="ARBA00022475"/>
    </source>
</evidence>
<dbReference type="InterPro" id="IPR000664">
    <property type="entry name" value="Lethal2_giant"/>
</dbReference>
<dbReference type="InterPro" id="IPR042855">
    <property type="entry name" value="V_SNARE_CC"/>
</dbReference>
<dbReference type="CDD" id="cd15873">
    <property type="entry name" value="R-SNARE_STXBP5_6"/>
    <property type="match status" value="1"/>
</dbReference>
<evidence type="ECO:0000259" key="12">
    <source>
        <dbReference type="PROSITE" id="PS50892"/>
    </source>
</evidence>
<evidence type="ECO:0000256" key="7">
    <source>
        <dbReference type="ARBA" id="ARBA00022574"/>
    </source>
</evidence>
<keyword evidence="7 9" id="KW-0853">WD repeat</keyword>
<evidence type="ECO:0000256" key="9">
    <source>
        <dbReference type="PROSITE-ProRule" id="PRU00221"/>
    </source>
</evidence>
<feature type="compositionally biased region" description="Polar residues" evidence="11">
    <location>
        <begin position="1009"/>
        <end position="1023"/>
    </location>
</feature>
<keyword evidence="5" id="KW-0268">Exocytosis</keyword>
<evidence type="ECO:0000256" key="3">
    <source>
        <dbReference type="ARBA" id="ARBA00008070"/>
    </source>
</evidence>
<evidence type="ECO:0000256" key="11">
    <source>
        <dbReference type="SAM" id="MobiDB-lite"/>
    </source>
</evidence>
<keyword evidence="14" id="KW-1185">Reference proteome</keyword>
<keyword evidence="8" id="KW-0677">Repeat</keyword>
<dbReference type="EMBL" id="JTDE01021956">
    <property type="protein sequence ID" value="KAF7232251.1"/>
    <property type="molecule type" value="Genomic_DNA"/>
</dbReference>
<feature type="repeat" description="WD" evidence="9">
    <location>
        <begin position="382"/>
        <end position="413"/>
    </location>
</feature>
<evidence type="ECO:0000256" key="5">
    <source>
        <dbReference type="ARBA" id="ARBA00022483"/>
    </source>
</evidence>
<evidence type="ECO:0000313" key="14">
    <source>
        <dbReference type="Proteomes" id="UP000822476"/>
    </source>
</evidence>
<sequence>GGLISICQDDVVHLWNIRQKNPELVHSLQFKRERLVCGHVPVGSGWLYLGTDKGNVHFVNVQRFATSGYVINWNKAIDMNQSAHPGRVIQIAENPQDSSKLLIGYSSGFLVLWDLRTKSAEARFKYSENLNGFCWHWEGKQFMTCHNFGLLVTWSLRQPQRPTSICCPHAGTEAVPDNYTNYEPIICVDWLPCKTGEPFIVFAGGGCTLGVSSGVKQSGSDCIPANPTNPNSPDAAPINSVITGGDGGNSMRSGFPSLTVKRGKRLVVMQMDHRLIEFVSLNTSPYCSELMDPYAIAVLLQDDLVVVDLLSENYATFENPYPMDLHSSPVTSCLYLVDCPGDLVPAFYSVGSRGNRTHRTGGTDADTFSTREWPISGGEWGLSYNPYPELVLTGHADGSVRFWDASEATLIPLYKVRTHKYFDTTAACHDTVFTEEAKRSPTVNTAGVNANFSPNLLSTEVDPYAIRSMHFCPESRRLLTTSVAHVCLLHFSRLEQQYETPFIDINMAYDCLDDLSGPATGDTFADDQFAAGASGTMTKENAAYRHVLHSRPSGSVSSAHSAFTTDRDVRVFVPIRPGVLSWQPGYQPTLICRMGIPALGTDALAASVGYANDPTLLPPPPITAVSLNSSYGLIAVGNECGFAVVDYNSRVCLISTSIADLSSISDLYSRIPNRSPGRAAASSPWEGRAVEQPCFSSVPPRPPPPRAIVHPPVHKPPDTSDALLSPELSPLDPTEPARLCCCTCGQPSSTTSAATHAVNVTHARARHDSPKLSTKQSNGFAQRTSSTEHCVSLSRQRLAPFSTNDQIVDTPKLKPSLLNRLGDWSFTVLDLRSNKPRFCHLFYTTEDHADMSQVACKINELALVSPICTALVLSCCTRSAMSSQVVIPEKWTEFGQGSQSCSLSTSTSSLEQLNNDGVKCLVFCDSYTRRQDLNSGPCLWIGTTRGNALTVHLNTRELRTHHVVNLIPPTGSIFRLNGDIIHVGFLDLTGDLITAPAEKWEDVLFSSQSNRHTNTTPSSSNLSEHCGASAGLRQGDSNAAARRLGTSGLPKISKDKSGSSNTRTSSSSTSSSSGAPHLTHQASLAGTPDPNVATVPPDMDKQLVVLCSEKQACVLALPSQTCLFKAKITETSHVVRASIQRLRSASFGDSVGSTTFLACYLANGHFIAFSLPSLRLLMDVDYLPYTESVSRSFAFGQHGQAIYLTTPSELLKITWSSDVCANLNEMRGDLFLPCNMPEPPKRSFFKNLLTGTLPTSFDRDELFGENAAGKSMPGISTLLPNTRMDKLSGQTGAATSEISRARNAAIERGEKLQHLDLQTQEMMDQAKGFTRSAAMLAAKYEKKDKRWGWLQ</sequence>
<dbReference type="GO" id="GO:0005096">
    <property type="term" value="F:GTPase activator activity"/>
    <property type="evidence" value="ECO:0007669"/>
    <property type="project" value="TreeGrafter"/>
</dbReference>
<dbReference type="InterPro" id="IPR001680">
    <property type="entry name" value="WD40_rpt"/>
</dbReference>
<keyword evidence="6" id="KW-0963">Cytoplasm</keyword>
<dbReference type="PRINTS" id="PR00962">
    <property type="entry name" value="LETHAL2GIANT"/>
</dbReference>
<dbReference type="Gene3D" id="1.20.5.110">
    <property type="match status" value="1"/>
</dbReference>
<keyword evidence="4" id="KW-1003">Cell membrane</keyword>
<keyword evidence="10" id="KW-0175">Coiled coil</keyword>
<evidence type="ECO:0000256" key="1">
    <source>
        <dbReference type="ARBA" id="ARBA00004202"/>
    </source>
</evidence>
<feature type="domain" description="V-SNARE coiled-coil homology" evidence="12">
    <location>
        <begin position="1283"/>
        <end position="1343"/>
    </location>
</feature>
<dbReference type="InterPro" id="IPR013577">
    <property type="entry name" value="LLGL2"/>
</dbReference>
<comment type="subcellular location">
    <subcellularLocation>
        <location evidence="1">Cell membrane</location>
        <topology evidence="1">Peripheral membrane protein</topology>
    </subcellularLocation>
    <subcellularLocation>
        <location evidence="2">Cytoplasm</location>
    </subcellularLocation>
</comment>
<accession>A0A8S9Y8R7</accession>
<evidence type="ECO:0000256" key="10">
    <source>
        <dbReference type="PROSITE-ProRule" id="PRU00290"/>
    </source>
</evidence>
<name>A0A8S9Y8R7_9TREM</name>
<dbReference type="SMART" id="SM00320">
    <property type="entry name" value="WD40"/>
    <property type="match status" value="3"/>
</dbReference>
<proteinExistence type="inferred from homology"/>
<feature type="region of interest" description="Disordered" evidence="11">
    <location>
        <begin position="1009"/>
        <end position="1095"/>
    </location>
</feature>
<dbReference type="Proteomes" id="UP000822476">
    <property type="component" value="Unassembled WGS sequence"/>
</dbReference>
<evidence type="ECO:0000256" key="6">
    <source>
        <dbReference type="ARBA" id="ARBA00022490"/>
    </source>
</evidence>
<dbReference type="GO" id="GO:0045159">
    <property type="term" value="F:myosin II binding"/>
    <property type="evidence" value="ECO:0007669"/>
    <property type="project" value="TreeGrafter"/>
</dbReference>
<dbReference type="PROSITE" id="PS50082">
    <property type="entry name" value="WD_REPEATS_2"/>
    <property type="match status" value="1"/>
</dbReference>
<comment type="caution">
    <text evidence="13">The sequence shown here is derived from an EMBL/GenBank/DDBJ whole genome shotgun (WGS) entry which is preliminary data.</text>
</comment>
<dbReference type="InterPro" id="IPR036322">
    <property type="entry name" value="WD40_repeat_dom_sf"/>
</dbReference>
<dbReference type="PANTHER" id="PTHR10241">
    <property type="entry name" value="LETHAL 2 GIANT LARVAE PROTEIN"/>
    <property type="match status" value="1"/>
</dbReference>
<dbReference type="InterPro" id="IPR015943">
    <property type="entry name" value="WD40/YVTN_repeat-like_dom_sf"/>
</dbReference>
<organism evidence="13 14">
    <name type="scientific">Paragonimus skrjabini miyazakii</name>
    <dbReference type="NCBI Taxonomy" id="59628"/>
    <lineage>
        <taxon>Eukaryota</taxon>
        <taxon>Metazoa</taxon>
        <taxon>Spiralia</taxon>
        <taxon>Lophotrochozoa</taxon>
        <taxon>Platyhelminthes</taxon>
        <taxon>Trematoda</taxon>
        <taxon>Digenea</taxon>
        <taxon>Plagiorchiida</taxon>
        <taxon>Troglotremata</taxon>
        <taxon>Troglotrematidae</taxon>
        <taxon>Paragonimus</taxon>
    </lineage>
</organism>
<dbReference type="OrthoDB" id="19944at2759"/>
<evidence type="ECO:0000256" key="2">
    <source>
        <dbReference type="ARBA" id="ARBA00004496"/>
    </source>
</evidence>
<keyword evidence="4" id="KW-0472">Membrane</keyword>
<comment type="similarity">
    <text evidence="3">Belongs to the WD repeat L(2)GL family.</text>
</comment>
<dbReference type="PROSITE" id="PS50892">
    <property type="entry name" value="V_SNARE"/>
    <property type="match status" value="1"/>
</dbReference>
<feature type="compositionally biased region" description="Low complexity" evidence="11">
    <location>
        <begin position="1058"/>
        <end position="1073"/>
    </location>
</feature>
<dbReference type="Pfam" id="PF08366">
    <property type="entry name" value="LLGL"/>
    <property type="match status" value="1"/>
</dbReference>
<reference evidence="13" key="1">
    <citation type="submission" date="2019-07" db="EMBL/GenBank/DDBJ databases">
        <title>Annotation for the trematode Paragonimus miyazaki's.</title>
        <authorList>
            <person name="Choi Y.-J."/>
        </authorList>
    </citation>
    <scope>NUCLEOTIDE SEQUENCE</scope>
    <source>
        <strain evidence="13">Japan</strain>
    </source>
</reference>
<evidence type="ECO:0000256" key="8">
    <source>
        <dbReference type="ARBA" id="ARBA00022737"/>
    </source>
</evidence>
<dbReference type="GO" id="GO:0006887">
    <property type="term" value="P:exocytosis"/>
    <property type="evidence" value="ECO:0007669"/>
    <property type="project" value="UniProtKB-KW"/>
</dbReference>
<evidence type="ECO:0000313" key="13">
    <source>
        <dbReference type="EMBL" id="KAF7232251.1"/>
    </source>
</evidence>
<dbReference type="GO" id="GO:0031201">
    <property type="term" value="C:SNARE complex"/>
    <property type="evidence" value="ECO:0007669"/>
    <property type="project" value="TreeGrafter"/>
</dbReference>
<dbReference type="PANTHER" id="PTHR10241:SF25">
    <property type="entry name" value="TOMOSYN, ISOFORM C"/>
    <property type="match status" value="1"/>
</dbReference>